<dbReference type="InterPro" id="IPR048287">
    <property type="entry name" value="TSPN-like_N"/>
</dbReference>
<evidence type="ECO:0000313" key="8">
    <source>
        <dbReference type="EMBL" id="TKS82760.1"/>
    </source>
</evidence>
<sequence>MVTCPAVIDVLSLQDSRQSVAAVEKLSAGLSALSDVYVVSTLRLPVKLGGVLLGLYSKQDNKKYLELAVMGKINKGVLVRYVRADGKLHTVNLQNAVLADGRSHSIILRLGGLHRDNMNMELYVNCRLADSSQGLPPLVPLPREAEMVKEMSLIRNTILECQVCGFHEPRSRCSPNPCYKGVSCMDSLQYPGYTCGPCPPGTTGNGTHCQDIDEVTR</sequence>
<dbReference type="PROSITE" id="PS50026">
    <property type="entry name" value="EGF_3"/>
    <property type="match status" value="1"/>
</dbReference>
<evidence type="ECO:0000313" key="9">
    <source>
        <dbReference type="Proteomes" id="UP000298787"/>
    </source>
</evidence>
<name>A0A4U5V618_COLLU</name>
<feature type="domain" description="EGF-like" evidence="7">
    <location>
        <begin position="169"/>
        <end position="210"/>
    </location>
</feature>
<evidence type="ECO:0000256" key="5">
    <source>
        <dbReference type="ARBA" id="ARBA00023157"/>
    </source>
</evidence>
<dbReference type="Gene3D" id="2.60.120.200">
    <property type="match status" value="1"/>
</dbReference>
<dbReference type="Gene3D" id="2.10.25.10">
    <property type="entry name" value="Laminin"/>
    <property type="match status" value="1"/>
</dbReference>
<dbReference type="PANTHER" id="PTHR10199">
    <property type="entry name" value="THROMBOSPONDIN"/>
    <property type="match status" value="1"/>
</dbReference>
<dbReference type="SMART" id="SM00210">
    <property type="entry name" value="TSPN"/>
    <property type="match status" value="1"/>
</dbReference>
<evidence type="ECO:0000256" key="3">
    <source>
        <dbReference type="ARBA" id="ARBA00022737"/>
    </source>
</evidence>
<dbReference type="AlphaFoldDB" id="A0A4U5V618"/>
<dbReference type="InterPro" id="IPR000742">
    <property type="entry name" value="EGF"/>
</dbReference>
<evidence type="ECO:0000256" key="4">
    <source>
        <dbReference type="ARBA" id="ARBA00022837"/>
    </source>
</evidence>
<keyword evidence="4" id="KW-0106">Calcium</keyword>
<evidence type="ECO:0000256" key="1">
    <source>
        <dbReference type="ARBA" id="ARBA00022536"/>
    </source>
</evidence>
<dbReference type="FunFam" id="2.10.25.10:FF:000027">
    <property type="entry name" value="Thrombospondin 3"/>
    <property type="match status" value="1"/>
</dbReference>
<dbReference type="STRING" id="240159.A0A4U5V618"/>
<dbReference type="Proteomes" id="UP000298787">
    <property type="component" value="Chromosome 14"/>
</dbReference>
<organism evidence="8 9">
    <name type="scientific">Collichthys lucidus</name>
    <name type="common">Big head croaker</name>
    <name type="synonym">Sciaena lucida</name>
    <dbReference type="NCBI Taxonomy" id="240159"/>
    <lineage>
        <taxon>Eukaryota</taxon>
        <taxon>Metazoa</taxon>
        <taxon>Chordata</taxon>
        <taxon>Craniata</taxon>
        <taxon>Vertebrata</taxon>
        <taxon>Euteleostomi</taxon>
        <taxon>Actinopterygii</taxon>
        <taxon>Neopterygii</taxon>
        <taxon>Teleostei</taxon>
        <taxon>Neoteleostei</taxon>
        <taxon>Acanthomorphata</taxon>
        <taxon>Eupercaria</taxon>
        <taxon>Sciaenidae</taxon>
        <taxon>Collichthys</taxon>
    </lineage>
</organism>
<evidence type="ECO:0000259" key="7">
    <source>
        <dbReference type="PROSITE" id="PS50026"/>
    </source>
</evidence>
<feature type="disulfide bond" evidence="6">
    <location>
        <begin position="178"/>
        <end position="195"/>
    </location>
</feature>
<dbReference type="InterPro" id="IPR013320">
    <property type="entry name" value="ConA-like_dom_sf"/>
</dbReference>
<keyword evidence="3" id="KW-0677">Repeat</keyword>
<keyword evidence="5 6" id="KW-1015">Disulfide bond</keyword>
<dbReference type="SUPFAM" id="SSF49899">
    <property type="entry name" value="Concanavalin A-like lectins/glucanases"/>
    <property type="match status" value="1"/>
</dbReference>
<gene>
    <name evidence="8" type="ORF">D9C73_016869</name>
</gene>
<keyword evidence="2" id="KW-0732">Signal</keyword>
<dbReference type="InterPro" id="IPR024665">
    <property type="entry name" value="TSP/COMP_CC"/>
</dbReference>
<dbReference type="EMBL" id="CM014091">
    <property type="protein sequence ID" value="TKS82760.1"/>
    <property type="molecule type" value="Genomic_DNA"/>
</dbReference>
<comment type="caution">
    <text evidence="6">Lacks conserved residue(s) required for the propagation of feature annotation.</text>
</comment>
<accession>A0A4U5V618</accession>
<keyword evidence="1 6" id="KW-0245">EGF-like domain</keyword>
<dbReference type="Gene3D" id="1.20.5.10">
    <property type="match status" value="1"/>
</dbReference>
<protein>
    <submittedName>
        <fullName evidence="8">Thrombospondin-3a</fullName>
    </submittedName>
</protein>
<dbReference type="PANTHER" id="PTHR10199:SF89">
    <property type="entry name" value="THROMBOSPONDIN-3"/>
    <property type="match status" value="1"/>
</dbReference>
<keyword evidence="9" id="KW-1185">Reference proteome</keyword>
<reference evidence="8 9" key="1">
    <citation type="submission" date="2019-01" db="EMBL/GenBank/DDBJ databases">
        <title>Genome Assembly of Collichthys lucidus.</title>
        <authorList>
            <person name="Cai M."/>
            <person name="Xiao S."/>
        </authorList>
    </citation>
    <scope>NUCLEOTIDE SEQUENCE [LARGE SCALE GENOMIC DNA]</scope>
    <source>
        <strain evidence="8">JT15FE1705JMU</strain>
        <tissue evidence="8">Muscle</tissue>
    </source>
</reference>
<dbReference type="Pfam" id="PF11598">
    <property type="entry name" value="COMP"/>
    <property type="match status" value="1"/>
</dbReference>
<evidence type="ECO:0000256" key="2">
    <source>
        <dbReference type="ARBA" id="ARBA00022729"/>
    </source>
</evidence>
<evidence type="ECO:0000256" key="6">
    <source>
        <dbReference type="PROSITE-ProRule" id="PRU00076"/>
    </source>
</evidence>
<proteinExistence type="predicted"/>